<dbReference type="Proteomes" id="UP000234639">
    <property type="component" value="Unassembled WGS sequence"/>
</dbReference>
<proteinExistence type="predicted"/>
<gene>
    <name evidence="3" type="ORF">CYJ41_03945</name>
</gene>
<feature type="coiled-coil region" evidence="1">
    <location>
        <begin position="680"/>
        <end position="718"/>
    </location>
</feature>
<dbReference type="PANTHER" id="PTHR30121:SF6">
    <property type="entry name" value="SLR6007 PROTEIN"/>
    <property type="match status" value="1"/>
</dbReference>
<dbReference type="InterPro" id="IPR002789">
    <property type="entry name" value="HerA_central"/>
</dbReference>
<dbReference type="InterPro" id="IPR051162">
    <property type="entry name" value="T4SS_component"/>
</dbReference>
<evidence type="ECO:0000313" key="4">
    <source>
        <dbReference type="Proteomes" id="UP000234639"/>
    </source>
</evidence>
<dbReference type="Pfam" id="PF01935">
    <property type="entry name" value="DUF87"/>
    <property type="match status" value="1"/>
</dbReference>
<reference evidence="3 4" key="1">
    <citation type="submission" date="2017-12" db="EMBL/GenBank/DDBJ databases">
        <title>Phylogenetic diversity of female urinary microbiome.</title>
        <authorList>
            <person name="Thomas-White K."/>
            <person name="Wolfe A.J."/>
        </authorList>
    </citation>
    <scope>NUCLEOTIDE SEQUENCE [LARGE SCALE GENOMIC DNA]</scope>
    <source>
        <strain evidence="3 4">UMB0112</strain>
    </source>
</reference>
<organism evidence="3 4">
    <name type="scientific">Campylobacter ureolyticus</name>
    <dbReference type="NCBI Taxonomy" id="827"/>
    <lineage>
        <taxon>Bacteria</taxon>
        <taxon>Pseudomonadati</taxon>
        <taxon>Campylobacterota</taxon>
        <taxon>Epsilonproteobacteria</taxon>
        <taxon>Campylobacterales</taxon>
        <taxon>Campylobacteraceae</taxon>
        <taxon>Campylobacter</taxon>
    </lineage>
</organism>
<dbReference type="InterPro" id="IPR027417">
    <property type="entry name" value="P-loop_NTPase"/>
</dbReference>
<protein>
    <recommendedName>
        <fullName evidence="2">Helicase HerA central domain-containing protein</fullName>
    </recommendedName>
</protein>
<dbReference type="RefSeq" id="WP_101637088.1">
    <property type="nucleotide sequence ID" value="NZ_PKHU01000003.1"/>
</dbReference>
<dbReference type="PANTHER" id="PTHR30121">
    <property type="entry name" value="UNCHARACTERIZED PROTEIN YJGR-RELATED"/>
    <property type="match status" value="1"/>
</dbReference>
<comment type="caution">
    <text evidence="3">The sequence shown here is derived from an EMBL/GenBank/DDBJ whole genome shotgun (WGS) entry which is preliminary data.</text>
</comment>
<sequence length="749" mass="84293">MLQENLKLFYLGLKENGEPFLYKNKDLTTHAAIIGMTGSGKTGLGITLLEEAAIDNIPSIIIDPKGDMTNLALTFPKMQADDFLPYIDENEAKSKGVTTKELAEKTAEIWKNGIEGSFQSLDRVNLLKNSAEFKIFTPKSSSGLGVSLLSNFEAPINLDEESLNEYTLSLSNSVLSLIGENDNSKELFLQNIFLANFKKNSNLSIADLIHQIVTPPFSKLGVFDVEALYPANKRMEFAMKLNSLIASPSFAQWCKGEKLDISKMLFNDSGKARCNIFTISHLNDDERMFFVTLLLNEIIRWMRTTDGTSSLRMILYMDEIFGFFPPTSNPPSKIPMLTLLKQARAFGIGCVLSTQNPIDLDYKGLSNIGTWFIGRLQTAQDKNRVISGLTGVGESDKNKLLEQISNLKKRSFLVKNINETNLEIISSRFALSYLKGPLSSDQISNLMADKKENFKPLNLTLSKTKPVVSPNIDEYFCYENSLNLIPHLLASAKVIYKRKDFEYQKDLNLAIPLVSDEIKWENAFNFNQILSKTAKEDSEFEPLPSFISSNKDLSKEAKDFKDYIFRNIKLTLFEALGEISKPNEEKSDFLIRINDKCNEILEDETSKFEAKFKAEREKLEAQIKKAQIKLDKEKSDVKSSGINAAISIAGAILGMFLGNKTLTKTNASKVLTSSKSANRVLNERKDVALAKDALEILENKLNELVLEENAKLKELRQKYDLKNLDIKTTEISARKTDIFDEKIALLWKS</sequence>
<dbReference type="AlphaFoldDB" id="A0A2I1NAX4"/>
<dbReference type="SUPFAM" id="SSF52540">
    <property type="entry name" value="P-loop containing nucleoside triphosphate hydrolases"/>
    <property type="match status" value="1"/>
</dbReference>
<dbReference type="EMBL" id="PKHU01000003">
    <property type="protein sequence ID" value="PKZ29518.1"/>
    <property type="molecule type" value="Genomic_DNA"/>
</dbReference>
<feature type="domain" description="Helicase HerA central" evidence="2">
    <location>
        <begin position="21"/>
        <end position="213"/>
    </location>
</feature>
<feature type="coiled-coil region" evidence="1">
    <location>
        <begin position="598"/>
        <end position="636"/>
    </location>
</feature>
<evidence type="ECO:0000256" key="1">
    <source>
        <dbReference type="SAM" id="Coils"/>
    </source>
</evidence>
<keyword evidence="1" id="KW-0175">Coiled coil</keyword>
<name>A0A2I1NAX4_9BACT</name>
<accession>A0A2I1NAX4</accession>
<evidence type="ECO:0000259" key="2">
    <source>
        <dbReference type="Pfam" id="PF01935"/>
    </source>
</evidence>
<evidence type="ECO:0000313" key="3">
    <source>
        <dbReference type="EMBL" id="PKZ29518.1"/>
    </source>
</evidence>
<dbReference type="Gene3D" id="3.40.50.300">
    <property type="entry name" value="P-loop containing nucleotide triphosphate hydrolases"/>
    <property type="match status" value="2"/>
</dbReference>